<evidence type="ECO:0000256" key="1">
    <source>
        <dbReference type="SAM" id="MobiDB-lite"/>
    </source>
</evidence>
<sequence length="102" mass="11302">MQTKAQAAARNAPTGRHQFHKGESVPMDPSHVSTSTVQVQTDSSQKPDNHSESQGDVNQKPSSTMGLVSQERGVRQVLLEDEQTAAASRSFHRHLFLVWEHN</sequence>
<feature type="compositionally biased region" description="Polar residues" evidence="1">
    <location>
        <begin position="54"/>
        <end position="67"/>
    </location>
</feature>
<keyword evidence="3" id="KW-1185">Reference proteome</keyword>
<name>A0A7J7PAY5_9MAGN</name>
<gene>
    <name evidence="2" type="ORF">GIB67_041491</name>
</gene>
<comment type="caution">
    <text evidence="2">The sequence shown here is derived from an EMBL/GenBank/DDBJ whole genome shotgun (WGS) entry which is preliminary data.</text>
</comment>
<organism evidence="2 3">
    <name type="scientific">Kingdonia uniflora</name>
    <dbReference type="NCBI Taxonomy" id="39325"/>
    <lineage>
        <taxon>Eukaryota</taxon>
        <taxon>Viridiplantae</taxon>
        <taxon>Streptophyta</taxon>
        <taxon>Embryophyta</taxon>
        <taxon>Tracheophyta</taxon>
        <taxon>Spermatophyta</taxon>
        <taxon>Magnoliopsida</taxon>
        <taxon>Ranunculales</taxon>
        <taxon>Circaeasteraceae</taxon>
        <taxon>Kingdonia</taxon>
    </lineage>
</organism>
<reference evidence="2 3" key="1">
    <citation type="journal article" date="2020" name="IScience">
        <title>Genome Sequencing of the Endangered Kingdonia uniflora (Circaeasteraceae, Ranunculales) Reveals Potential Mechanisms of Evolutionary Specialization.</title>
        <authorList>
            <person name="Sun Y."/>
            <person name="Deng T."/>
            <person name="Zhang A."/>
            <person name="Moore M.J."/>
            <person name="Landis J.B."/>
            <person name="Lin N."/>
            <person name="Zhang H."/>
            <person name="Zhang X."/>
            <person name="Huang J."/>
            <person name="Zhang X."/>
            <person name="Sun H."/>
            <person name="Wang H."/>
        </authorList>
    </citation>
    <scope>NUCLEOTIDE SEQUENCE [LARGE SCALE GENOMIC DNA]</scope>
    <source>
        <strain evidence="2">TB1705</strain>
        <tissue evidence="2">Leaf</tissue>
    </source>
</reference>
<proteinExistence type="predicted"/>
<dbReference type="AlphaFoldDB" id="A0A7J7PAY5"/>
<evidence type="ECO:0000313" key="3">
    <source>
        <dbReference type="Proteomes" id="UP000541444"/>
    </source>
</evidence>
<feature type="region of interest" description="Disordered" evidence="1">
    <location>
        <begin position="1"/>
        <end position="68"/>
    </location>
</feature>
<accession>A0A7J7PAY5</accession>
<dbReference type="EMBL" id="JACGCM010000117">
    <property type="protein sequence ID" value="KAF6176304.1"/>
    <property type="molecule type" value="Genomic_DNA"/>
</dbReference>
<dbReference type="Proteomes" id="UP000541444">
    <property type="component" value="Unassembled WGS sequence"/>
</dbReference>
<protein>
    <submittedName>
        <fullName evidence="2">Uncharacterized protein</fullName>
    </submittedName>
</protein>
<evidence type="ECO:0000313" key="2">
    <source>
        <dbReference type="EMBL" id="KAF6176304.1"/>
    </source>
</evidence>
<feature type="compositionally biased region" description="Low complexity" evidence="1">
    <location>
        <begin position="30"/>
        <end position="44"/>
    </location>
</feature>